<feature type="compositionally biased region" description="Basic residues" evidence="1">
    <location>
        <begin position="91"/>
        <end position="112"/>
    </location>
</feature>
<name>A0AAP0PWP1_9MAGN</name>
<accession>A0AAP0PWP1</accession>
<feature type="region of interest" description="Disordered" evidence="1">
    <location>
        <begin position="215"/>
        <end position="258"/>
    </location>
</feature>
<sequence>MVSRGRCGGADNGSSDQGGGAGCGEDDEQRHGGAPQGEAYRQAAWRAGNATADRPDAKELTIERRRPGSARMVKFSPPSRRRDFVEIAHPTGRRQRATALRRRHRPPSHRRSPPPLATAVAAAAPLVSFSESRRVASRRRWFVAADPTCCHAGVAAVLPASLSELPRAATSCRRRCQRRLRRSFVRSERTATLLLCAIAAVARCDRRHLLSADSRAGRRRRPIAAGRRPAAGCAGSRRLRREPPVSSSLSSFPLSRAF</sequence>
<comment type="caution">
    <text evidence="2">The sequence shown here is derived from an EMBL/GenBank/DDBJ whole genome shotgun (WGS) entry which is preliminary data.</text>
</comment>
<gene>
    <name evidence="2" type="ORF">Scep_003813</name>
</gene>
<feature type="compositionally biased region" description="Gly residues" evidence="1">
    <location>
        <begin position="1"/>
        <end position="23"/>
    </location>
</feature>
<feature type="region of interest" description="Disordered" evidence="1">
    <location>
        <begin position="1"/>
        <end position="115"/>
    </location>
</feature>
<feature type="compositionally biased region" description="Low complexity" evidence="1">
    <location>
        <begin position="244"/>
        <end position="258"/>
    </location>
</feature>
<proteinExistence type="predicted"/>
<reference evidence="2 3" key="1">
    <citation type="submission" date="2024-01" db="EMBL/GenBank/DDBJ databases">
        <title>Genome assemblies of Stephania.</title>
        <authorList>
            <person name="Yang L."/>
        </authorList>
    </citation>
    <scope>NUCLEOTIDE SEQUENCE [LARGE SCALE GENOMIC DNA]</scope>
    <source>
        <strain evidence="2">JXDWG</strain>
        <tissue evidence="2">Leaf</tissue>
    </source>
</reference>
<evidence type="ECO:0000313" key="2">
    <source>
        <dbReference type="EMBL" id="KAK9157239.1"/>
    </source>
</evidence>
<evidence type="ECO:0000256" key="1">
    <source>
        <dbReference type="SAM" id="MobiDB-lite"/>
    </source>
</evidence>
<organism evidence="2 3">
    <name type="scientific">Stephania cephalantha</name>
    <dbReference type="NCBI Taxonomy" id="152367"/>
    <lineage>
        <taxon>Eukaryota</taxon>
        <taxon>Viridiplantae</taxon>
        <taxon>Streptophyta</taxon>
        <taxon>Embryophyta</taxon>
        <taxon>Tracheophyta</taxon>
        <taxon>Spermatophyta</taxon>
        <taxon>Magnoliopsida</taxon>
        <taxon>Ranunculales</taxon>
        <taxon>Menispermaceae</taxon>
        <taxon>Menispermoideae</taxon>
        <taxon>Cissampelideae</taxon>
        <taxon>Stephania</taxon>
    </lineage>
</organism>
<protein>
    <submittedName>
        <fullName evidence="2">Uncharacterized protein</fullName>
    </submittedName>
</protein>
<feature type="compositionally biased region" description="Low complexity" evidence="1">
    <location>
        <begin position="223"/>
        <end position="236"/>
    </location>
</feature>
<keyword evidence="3" id="KW-1185">Reference proteome</keyword>
<evidence type="ECO:0000313" key="3">
    <source>
        <dbReference type="Proteomes" id="UP001419268"/>
    </source>
</evidence>
<dbReference type="EMBL" id="JBBNAG010000002">
    <property type="protein sequence ID" value="KAK9157239.1"/>
    <property type="molecule type" value="Genomic_DNA"/>
</dbReference>
<dbReference type="Proteomes" id="UP001419268">
    <property type="component" value="Unassembled WGS sequence"/>
</dbReference>
<feature type="compositionally biased region" description="Basic and acidic residues" evidence="1">
    <location>
        <begin position="53"/>
        <end position="66"/>
    </location>
</feature>
<dbReference type="AlphaFoldDB" id="A0AAP0PWP1"/>